<dbReference type="PANTHER" id="PTHR11439:SF440">
    <property type="entry name" value="INTEGRASE CATALYTIC DOMAIN-CONTAINING PROTEIN"/>
    <property type="match status" value="1"/>
</dbReference>
<dbReference type="PROSITE" id="PS50994">
    <property type="entry name" value="INTEGRASE"/>
    <property type="match status" value="1"/>
</dbReference>
<feature type="region of interest" description="Disordered" evidence="1">
    <location>
        <begin position="153"/>
        <end position="243"/>
    </location>
</feature>
<dbReference type="AlphaFoldDB" id="A0A6A3PE44"/>
<feature type="region of interest" description="Disordered" evidence="1">
    <location>
        <begin position="1"/>
        <end position="25"/>
    </location>
</feature>
<dbReference type="PANTHER" id="PTHR11439">
    <property type="entry name" value="GAG-POL-RELATED RETROTRANSPOSON"/>
    <property type="match status" value="1"/>
</dbReference>
<dbReference type="InterPro" id="IPR013103">
    <property type="entry name" value="RVT_2"/>
</dbReference>
<feature type="compositionally biased region" description="Polar residues" evidence="1">
    <location>
        <begin position="228"/>
        <end position="240"/>
    </location>
</feature>
<evidence type="ECO:0000256" key="1">
    <source>
        <dbReference type="SAM" id="MobiDB-lite"/>
    </source>
</evidence>
<dbReference type="InterPro" id="IPR012337">
    <property type="entry name" value="RNaseH-like_sf"/>
</dbReference>
<evidence type="ECO:0000259" key="2">
    <source>
        <dbReference type="PROSITE" id="PS50994"/>
    </source>
</evidence>
<dbReference type="Proteomes" id="UP000429607">
    <property type="component" value="Unassembled WGS sequence"/>
</dbReference>
<gene>
    <name evidence="3" type="ORF">PR001_g1099</name>
    <name evidence="4" type="ORF">PR003_g1515</name>
</gene>
<sequence length="759" mass="84541">MFCKDTGVARKRSEASNQASNGKAERMHRTVMNMVRCMIFACGLPLRFCGDAVQYAAYILNRAPTNGNPGRASPLKVLTKQTPQLGKIVVFGSLYTVHRDPINKNFSQRAQQGMIVGIGEEVKGYRVYLPKDKKVVTSQHVRNIETLSKTRNLQMQKLYRDEDESEPEEESGERDSGAADQSSTGKESDTKGRGKGRKMSSNKKKAWRRERHVTRSVARTAGAEMTEAAQQNTTSGNVGSSVLERDPRNYKETMRSRQKIAWLKAIGEELKALESNGVWEVVRLPKNVRVLHTKWVFKTKLDAEGLIERLKARLVACGNEQTFGVNYSVTFAAVIYMTSVKLILALARKWRVPAKHGDVPNAYVKEDKEEDLRIYIRVPQGMKIPEEILKELGVETDTEEALELKKALYGLKQADSGASCCTQSLWNLVSTRASWMCACTTGTQQDAVDVFFEELKSLEIKDLGCAHKFLDMRIEYSDDYGYDLDQEVTIDELLQAYGLEKAHAVRVPIGEDWNAAQDASTELLPANGAAGAATVTTFQSLVGSLLWIARCTRPDIAFAVHKATRRTHAPTVADWKLAQRVLRYFAGTKSLKLRMMGDGGVDRPLDVVGYSDADYAADRANRKSTTEGLVTVDGMAVSWICKKQGGVSLSTMEDEYTAASVVAQELLGVRELLGEMKVSHEVHMRLCVDNQIALEQLGGEQSSGNAKHIDVRIKFVGDYMRHDVLRAEYLETKEMPADVLTKVVNAPRMLELQARIGLH</sequence>
<dbReference type="EMBL" id="QXFT01000042">
    <property type="protein sequence ID" value="KAE9358013.1"/>
    <property type="molecule type" value="Genomic_DNA"/>
</dbReference>
<evidence type="ECO:0000313" key="3">
    <source>
        <dbReference type="EMBL" id="KAE9051820.1"/>
    </source>
</evidence>
<keyword evidence="6" id="KW-1185">Reference proteome</keyword>
<dbReference type="CDD" id="cd09272">
    <property type="entry name" value="RNase_HI_RT_Ty1"/>
    <property type="match status" value="1"/>
</dbReference>
<dbReference type="EMBL" id="QXFV01000032">
    <property type="protein sequence ID" value="KAE9051820.1"/>
    <property type="molecule type" value="Genomic_DNA"/>
</dbReference>
<dbReference type="GO" id="GO:0003676">
    <property type="term" value="F:nucleic acid binding"/>
    <property type="evidence" value="ECO:0007669"/>
    <property type="project" value="InterPro"/>
</dbReference>
<feature type="compositionally biased region" description="Acidic residues" evidence="1">
    <location>
        <begin position="161"/>
        <end position="172"/>
    </location>
</feature>
<evidence type="ECO:0000313" key="6">
    <source>
        <dbReference type="Proteomes" id="UP000434957"/>
    </source>
</evidence>
<comment type="caution">
    <text evidence="3">The sequence shown here is derived from an EMBL/GenBank/DDBJ whole genome shotgun (WGS) entry which is preliminary data.</text>
</comment>
<accession>A0A6A3PE44</accession>
<name>A0A6A3PE44_9STRA</name>
<reference evidence="3 5" key="1">
    <citation type="submission" date="2018-09" db="EMBL/GenBank/DDBJ databases">
        <title>Genomic investigation of the strawberry pathogen Phytophthora fragariae indicates pathogenicity is determined by transcriptional variation in three key races.</title>
        <authorList>
            <person name="Adams T.M."/>
            <person name="Armitage A.D."/>
            <person name="Sobczyk M.K."/>
            <person name="Bates H.J."/>
            <person name="Dunwell J.M."/>
            <person name="Nellist C.F."/>
            <person name="Harrison R.J."/>
        </authorList>
    </citation>
    <scope>NUCLEOTIDE SEQUENCE [LARGE SCALE GENOMIC DNA]</scope>
    <source>
        <strain evidence="3 5">SCRP249</strain>
        <strain evidence="4 6">SCRP333</strain>
    </source>
</reference>
<organism evidence="3 5">
    <name type="scientific">Phytophthora rubi</name>
    <dbReference type="NCBI Taxonomy" id="129364"/>
    <lineage>
        <taxon>Eukaryota</taxon>
        <taxon>Sar</taxon>
        <taxon>Stramenopiles</taxon>
        <taxon>Oomycota</taxon>
        <taxon>Peronosporomycetes</taxon>
        <taxon>Peronosporales</taxon>
        <taxon>Peronosporaceae</taxon>
        <taxon>Phytophthora</taxon>
    </lineage>
</organism>
<protein>
    <recommendedName>
        <fullName evidence="2">Integrase catalytic domain-containing protein</fullName>
    </recommendedName>
</protein>
<dbReference type="InterPro" id="IPR036397">
    <property type="entry name" value="RNaseH_sf"/>
</dbReference>
<dbReference type="Pfam" id="PF07727">
    <property type="entry name" value="RVT_2"/>
    <property type="match status" value="1"/>
</dbReference>
<dbReference type="Pfam" id="PF25597">
    <property type="entry name" value="SH3_retrovirus"/>
    <property type="match status" value="1"/>
</dbReference>
<evidence type="ECO:0000313" key="4">
    <source>
        <dbReference type="EMBL" id="KAE9358013.1"/>
    </source>
</evidence>
<dbReference type="SUPFAM" id="SSF53098">
    <property type="entry name" value="Ribonuclease H-like"/>
    <property type="match status" value="1"/>
</dbReference>
<dbReference type="Proteomes" id="UP000434957">
    <property type="component" value="Unassembled WGS sequence"/>
</dbReference>
<feature type="domain" description="Integrase catalytic" evidence="2">
    <location>
        <begin position="1"/>
        <end position="82"/>
    </location>
</feature>
<proteinExistence type="predicted"/>
<dbReference type="InterPro" id="IPR057670">
    <property type="entry name" value="SH3_retrovirus"/>
</dbReference>
<dbReference type="InterPro" id="IPR001584">
    <property type="entry name" value="Integrase_cat-core"/>
</dbReference>
<evidence type="ECO:0000313" key="5">
    <source>
        <dbReference type="Proteomes" id="UP000429607"/>
    </source>
</evidence>
<dbReference type="Gene3D" id="3.30.420.10">
    <property type="entry name" value="Ribonuclease H-like superfamily/Ribonuclease H"/>
    <property type="match status" value="1"/>
</dbReference>
<feature type="compositionally biased region" description="Basic residues" evidence="1">
    <location>
        <begin position="193"/>
        <end position="214"/>
    </location>
</feature>
<dbReference type="GO" id="GO:0015074">
    <property type="term" value="P:DNA integration"/>
    <property type="evidence" value="ECO:0007669"/>
    <property type="project" value="InterPro"/>
</dbReference>